<evidence type="ECO:0000313" key="3">
    <source>
        <dbReference type="Proteomes" id="UP000230069"/>
    </source>
</evidence>
<evidence type="ECO:0008006" key="4">
    <source>
        <dbReference type="Google" id="ProtNLM"/>
    </source>
</evidence>
<evidence type="ECO:0000256" key="1">
    <source>
        <dbReference type="SAM" id="Phobius"/>
    </source>
</evidence>
<keyword evidence="1" id="KW-1133">Transmembrane helix</keyword>
<name>A0A2G5CZN9_AQUCA</name>
<evidence type="ECO:0000313" key="2">
    <source>
        <dbReference type="EMBL" id="PIA36736.1"/>
    </source>
</evidence>
<gene>
    <name evidence="2" type="ORF">AQUCO_03200004v1</name>
</gene>
<dbReference type="EMBL" id="KZ305049">
    <property type="protein sequence ID" value="PIA36736.1"/>
    <property type="molecule type" value="Genomic_DNA"/>
</dbReference>
<organism evidence="2 3">
    <name type="scientific">Aquilegia coerulea</name>
    <name type="common">Rocky mountain columbine</name>
    <dbReference type="NCBI Taxonomy" id="218851"/>
    <lineage>
        <taxon>Eukaryota</taxon>
        <taxon>Viridiplantae</taxon>
        <taxon>Streptophyta</taxon>
        <taxon>Embryophyta</taxon>
        <taxon>Tracheophyta</taxon>
        <taxon>Spermatophyta</taxon>
        <taxon>Magnoliopsida</taxon>
        <taxon>Ranunculales</taxon>
        <taxon>Ranunculaceae</taxon>
        <taxon>Thalictroideae</taxon>
        <taxon>Aquilegia</taxon>
    </lineage>
</organism>
<proteinExistence type="predicted"/>
<accession>A0A2G5CZN9</accession>
<dbReference type="Proteomes" id="UP000230069">
    <property type="component" value="Unassembled WGS sequence"/>
</dbReference>
<reference evidence="2 3" key="1">
    <citation type="submission" date="2017-09" db="EMBL/GenBank/DDBJ databases">
        <title>WGS assembly of Aquilegia coerulea Goldsmith.</title>
        <authorList>
            <person name="Hodges S."/>
            <person name="Kramer E."/>
            <person name="Nordborg M."/>
            <person name="Tomkins J."/>
            <person name="Borevitz J."/>
            <person name="Derieg N."/>
            <person name="Yan J."/>
            <person name="Mihaltcheva S."/>
            <person name="Hayes R.D."/>
            <person name="Rokhsar D."/>
        </authorList>
    </citation>
    <scope>NUCLEOTIDE SEQUENCE [LARGE SCALE GENOMIC DNA]</scope>
    <source>
        <strain evidence="3">cv. Goldsmith</strain>
    </source>
</reference>
<keyword evidence="1" id="KW-0812">Transmembrane</keyword>
<keyword evidence="1" id="KW-0472">Membrane</keyword>
<feature type="transmembrane region" description="Helical" evidence="1">
    <location>
        <begin position="32"/>
        <end position="55"/>
    </location>
</feature>
<keyword evidence="3" id="KW-1185">Reference proteome</keyword>
<protein>
    <recommendedName>
        <fullName evidence="4">DUF4408 domain-containing protein</fullName>
    </recommendedName>
</protein>
<sequence length="205" mass="23109">MDKSQKSHIVKLCLIALFFFVTPLLPSSIRPAYLYLLLNLLIIAIGAEAGLLSFLNPQEDKKPIVMAPKPIDIPTRVITTATELISPIKEIDDQASSNDYYQLPKIVEKKERKVGKSVSAKVVSAVKVRTLMKSPSTPSLFFIGGGETEAEETLNEFKGEDEDAFLSGQELFTKAENFIGNFYNQLKIQREDSWRKIHDLYHKTF</sequence>
<dbReference type="Pfam" id="PF05553">
    <property type="entry name" value="DUF761"/>
    <property type="match status" value="1"/>
</dbReference>
<dbReference type="OrthoDB" id="1923900at2759"/>
<dbReference type="PANTHER" id="PTHR36887">
    <property type="entry name" value="OS01G0532300 PROTEIN"/>
    <property type="match status" value="1"/>
</dbReference>
<dbReference type="AlphaFoldDB" id="A0A2G5CZN9"/>
<dbReference type="PANTHER" id="PTHR36887:SF1">
    <property type="entry name" value="OS01G0532300 PROTEIN"/>
    <property type="match status" value="1"/>
</dbReference>
<feature type="transmembrane region" description="Helical" evidence="1">
    <location>
        <begin position="9"/>
        <end position="26"/>
    </location>
</feature>
<dbReference type="InParanoid" id="A0A2G5CZN9"/>
<dbReference type="InterPro" id="IPR008480">
    <property type="entry name" value="DUF761_pln"/>
</dbReference>